<sequence length="99" mass="11375">MTVKNEFQQLKLCLRPLSRFVVSFPLGGAYHHLKRSRKRNESEGQKEERAIGKKGMSKMRIRDGEGGGLARRLARLPELPPLGEERGLSGWVIRKKEYE</sequence>
<accession>A0A133UJC4</accession>
<keyword evidence="3" id="KW-1185">Reference proteome</keyword>
<evidence type="ECO:0000313" key="2">
    <source>
        <dbReference type="EMBL" id="KXA94307.1"/>
    </source>
</evidence>
<dbReference type="AlphaFoldDB" id="A0A133UJC4"/>
<dbReference type="EMBL" id="LHXR01000194">
    <property type="protein sequence ID" value="KXA94307.1"/>
    <property type="molecule type" value="Genomic_DNA"/>
</dbReference>
<evidence type="ECO:0000256" key="1">
    <source>
        <dbReference type="SAM" id="MobiDB-lite"/>
    </source>
</evidence>
<name>A0A133UJC4_9EURY</name>
<dbReference type="Proteomes" id="UP000070463">
    <property type="component" value="Unassembled WGS sequence"/>
</dbReference>
<organism evidence="2 3">
    <name type="scientific">candidate division MSBL1 archaeon SCGC-AAA259I09</name>
    <dbReference type="NCBI Taxonomy" id="1698267"/>
    <lineage>
        <taxon>Archaea</taxon>
        <taxon>Methanobacteriati</taxon>
        <taxon>Methanobacteriota</taxon>
        <taxon>candidate division MSBL1</taxon>
    </lineage>
</organism>
<evidence type="ECO:0000313" key="3">
    <source>
        <dbReference type="Proteomes" id="UP000070463"/>
    </source>
</evidence>
<feature type="region of interest" description="Disordered" evidence="1">
    <location>
        <begin position="33"/>
        <end position="64"/>
    </location>
</feature>
<protein>
    <submittedName>
        <fullName evidence="2">Uncharacterized protein</fullName>
    </submittedName>
</protein>
<feature type="compositionally biased region" description="Basic and acidic residues" evidence="1">
    <location>
        <begin position="39"/>
        <end position="51"/>
    </location>
</feature>
<gene>
    <name evidence="2" type="ORF">AKJ37_07740</name>
</gene>
<proteinExistence type="predicted"/>
<reference evidence="2 3" key="1">
    <citation type="journal article" date="2016" name="Sci. Rep.">
        <title>Metabolic traits of an uncultured archaeal lineage -MSBL1- from brine pools of the Red Sea.</title>
        <authorList>
            <person name="Mwirichia R."/>
            <person name="Alam I."/>
            <person name="Rashid M."/>
            <person name="Vinu M."/>
            <person name="Ba-Alawi W."/>
            <person name="Anthony Kamau A."/>
            <person name="Kamanda Ngugi D."/>
            <person name="Goker M."/>
            <person name="Klenk H.P."/>
            <person name="Bajic V."/>
            <person name="Stingl U."/>
        </authorList>
    </citation>
    <scope>NUCLEOTIDE SEQUENCE [LARGE SCALE GENOMIC DNA]</scope>
    <source>
        <strain evidence="2">SCGC-AAA259I09</strain>
    </source>
</reference>
<comment type="caution">
    <text evidence="2">The sequence shown here is derived from an EMBL/GenBank/DDBJ whole genome shotgun (WGS) entry which is preliminary data.</text>
</comment>